<dbReference type="Gene3D" id="3.40.50.1010">
    <property type="entry name" value="5'-nuclease"/>
    <property type="match status" value="1"/>
</dbReference>
<evidence type="ECO:0000313" key="9">
    <source>
        <dbReference type="EMBL" id="VEI77913.1"/>
    </source>
</evidence>
<evidence type="ECO:0000313" key="10">
    <source>
        <dbReference type="Proteomes" id="UP000271188"/>
    </source>
</evidence>
<organism evidence="9 10">
    <name type="scientific">Mannheimia haemolytica</name>
    <name type="common">Pasteurella haemolytica</name>
    <dbReference type="NCBI Taxonomy" id="75985"/>
    <lineage>
        <taxon>Bacteria</taxon>
        <taxon>Pseudomonadati</taxon>
        <taxon>Pseudomonadota</taxon>
        <taxon>Gammaproteobacteria</taxon>
        <taxon>Pasteurellales</taxon>
        <taxon>Pasteurellaceae</taxon>
        <taxon>Mannheimia</taxon>
    </lineage>
</organism>
<accession>A0A448TD17</accession>
<evidence type="ECO:0000256" key="5">
    <source>
        <dbReference type="ARBA" id="ARBA00022801"/>
    </source>
</evidence>
<evidence type="ECO:0000259" key="8">
    <source>
        <dbReference type="Pfam" id="PF01850"/>
    </source>
</evidence>
<dbReference type="PANTHER" id="PTHR33653:SF1">
    <property type="entry name" value="RIBONUCLEASE VAPC2"/>
    <property type="match status" value="1"/>
</dbReference>
<evidence type="ECO:0000256" key="6">
    <source>
        <dbReference type="ARBA" id="ARBA00022842"/>
    </source>
</evidence>
<dbReference type="Pfam" id="PF01850">
    <property type="entry name" value="PIN"/>
    <property type="match status" value="1"/>
</dbReference>
<dbReference type="GO" id="GO:0004518">
    <property type="term" value="F:nuclease activity"/>
    <property type="evidence" value="ECO:0007669"/>
    <property type="project" value="UniProtKB-KW"/>
</dbReference>
<dbReference type="SUPFAM" id="SSF88723">
    <property type="entry name" value="PIN domain-like"/>
    <property type="match status" value="1"/>
</dbReference>
<dbReference type="EC" id="3.1.-.-" evidence="9"/>
<comment type="similarity">
    <text evidence="7">Belongs to the PINc/VapC protein family.</text>
</comment>
<dbReference type="PANTHER" id="PTHR33653">
    <property type="entry name" value="RIBONUCLEASE VAPC2"/>
    <property type="match status" value="1"/>
</dbReference>
<name>A0A448TD17_MANHA</name>
<comment type="cofactor">
    <cofactor evidence="1">
        <name>Mg(2+)</name>
        <dbReference type="ChEBI" id="CHEBI:18420"/>
    </cofactor>
</comment>
<dbReference type="Proteomes" id="UP000271188">
    <property type="component" value="Chromosome"/>
</dbReference>
<keyword evidence="6" id="KW-0460">Magnesium</keyword>
<evidence type="ECO:0000256" key="1">
    <source>
        <dbReference type="ARBA" id="ARBA00001946"/>
    </source>
</evidence>
<sequence length="139" mass="15664">MYLLDTNIISEIRKINTGKANQGVIDWLSAVPGNQLYTNAIVLMELERGVSAKERKDKQQGAILRKWLEQVIKPFFAQRTLTIDAQTSQVCAKLHIPDHAPENDAWIAANAIQHNFILVTHNTNNFARTGVKLLDPFKS</sequence>
<evidence type="ECO:0000256" key="7">
    <source>
        <dbReference type="ARBA" id="ARBA00038093"/>
    </source>
</evidence>
<evidence type="ECO:0000256" key="4">
    <source>
        <dbReference type="ARBA" id="ARBA00022723"/>
    </source>
</evidence>
<dbReference type="EMBL" id="LR134495">
    <property type="protein sequence ID" value="VEI77913.1"/>
    <property type="molecule type" value="Genomic_DNA"/>
</dbReference>
<reference evidence="9" key="1">
    <citation type="submission" date="2018-12" db="EMBL/GenBank/DDBJ databases">
        <authorList>
            <consortium name="Pathogen Informatics"/>
        </authorList>
    </citation>
    <scope>NUCLEOTIDE SEQUENCE [LARGE SCALE GENOMIC DNA]</scope>
    <source>
        <strain evidence="9">NCTC10643</strain>
    </source>
</reference>
<dbReference type="GO" id="GO:0016787">
    <property type="term" value="F:hydrolase activity"/>
    <property type="evidence" value="ECO:0007669"/>
    <property type="project" value="UniProtKB-KW"/>
</dbReference>
<dbReference type="InterPro" id="IPR029060">
    <property type="entry name" value="PIN-like_dom_sf"/>
</dbReference>
<evidence type="ECO:0000256" key="2">
    <source>
        <dbReference type="ARBA" id="ARBA00022649"/>
    </source>
</evidence>
<dbReference type="InterPro" id="IPR002716">
    <property type="entry name" value="PIN_dom"/>
</dbReference>
<keyword evidence="3" id="KW-0540">Nuclease</keyword>
<keyword evidence="4" id="KW-0479">Metal-binding</keyword>
<gene>
    <name evidence="9" type="primary">fitB_2</name>
    <name evidence="9" type="ORF">NCTC10643_01802</name>
</gene>
<proteinExistence type="inferred from homology"/>
<evidence type="ECO:0000256" key="3">
    <source>
        <dbReference type="ARBA" id="ARBA00022722"/>
    </source>
</evidence>
<keyword evidence="5 9" id="KW-0378">Hydrolase</keyword>
<keyword evidence="2" id="KW-1277">Toxin-antitoxin system</keyword>
<dbReference type="CDD" id="cd18746">
    <property type="entry name" value="PIN_VapC4-5_FitB-like"/>
    <property type="match status" value="1"/>
</dbReference>
<dbReference type="AlphaFoldDB" id="A0A448TD17"/>
<dbReference type="InterPro" id="IPR050556">
    <property type="entry name" value="Type_II_TA_system_RNase"/>
</dbReference>
<dbReference type="GO" id="GO:0046872">
    <property type="term" value="F:metal ion binding"/>
    <property type="evidence" value="ECO:0007669"/>
    <property type="project" value="UniProtKB-KW"/>
</dbReference>
<dbReference type="RefSeq" id="WP_126302328.1">
    <property type="nucleotide sequence ID" value="NZ_LR134495.1"/>
</dbReference>
<protein>
    <submittedName>
        <fullName evidence="9">Probable ribonuclease FitB</fullName>
        <ecNumber evidence="9">3.1.-.-</ecNumber>
    </submittedName>
</protein>
<feature type="domain" description="PIN" evidence="8">
    <location>
        <begin position="2"/>
        <end position="130"/>
    </location>
</feature>